<dbReference type="Pfam" id="PF00440">
    <property type="entry name" value="TetR_N"/>
    <property type="match status" value="1"/>
</dbReference>
<dbReference type="GO" id="GO:0003677">
    <property type="term" value="F:DNA binding"/>
    <property type="evidence" value="ECO:0007669"/>
    <property type="project" value="UniProtKB-UniRule"/>
</dbReference>
<dbReference type="Proteomes" id="UP000242444">
    <property type="component" value="Unassembled WGS sequence"/>
</dbReference>
<evidence type="ECO:0000256" key="1">
    <source>
        <dbReference type="ARBA" id="ARBA00023125"/>
    </source>
</evidence>
<dbReference type="OrthoDB" id="6637160at2"/>
<dbReference type="AlphaFoldDB" id="A0A263CWY4"/>
<protein>
    <submittedName>
        <fullName evidence="4">TetR family transcriptional regulator</fullName>
    </submittedName>
</protein>
<evidence type="ECO:0000259" key="3">
    <source>
        <dbReference type="PROSITE" id="PS50977"/>
    </source>
</evidence>
<evidence type="ECO:0000313" key="5">
    <source>
        <dbReference type="Proteomes" id="UP000242444"/>
    </source>
</evidence>
<dbReference type="EMBL" id="NKYE01000019">
    <property type="protein sequence ID" value="OZM70654.1"/>
    <property type="molecule type" value="Genomic_DNA"/>
</dbReference>
<keyword evidence="1 2" id="KW-0238">DNA-binding</keyword>
<dbReference type="Pfam" id="PF17929">
    <property type="entry name" value="TetR_C_34"/>
    <property type="match status" value="1"/>
</dbReference>
<gene>
    <name evidence="4" type="ORF">CFN78_24800</name>
</gene>
<accession>A0A263CWY4</accession>
<dbReference type="InterPro" id="IPR009057">
    <property type="entry name" value="Homeodomain-like_sf"/>
</dbReference>
<name>A0A263CWY4_9PSEU</name>
<dbReference type="InterPro" id="IPR001647">
    <property type="entry name" value="HTH_TetR"/>
</dbReference>
<feature type="domain" description="HTH tetR-type" evidence="3">
    <location>
        <begin position="1"/>
        <end position="50"/>
    </location>
</feature>
<organism evidence="4 5">
    <name type="scientific">Amycolatopsis antarctica</name>
    <dbReference type="NCBI Taxonomy" id="1854586"/>
    <lineage>
        <taxon>Bacteria</taxon>
        <taxon>Bacillati</taxon>
        <taxon>Actinomycetota</taxon>
        <taxon>Actinomycetes</taxon>
        <taxon>Pseudonocardiales</taxon>
        <taxon>Pseudonocardiaceae</taxon>
        <taxon>Amycolatopsis</taxon>
    </lineage>
</organism>
<evidence type="ECO:0000256" key="2">
    <source>
        <dbReference type="PROSITE-ProRule" id="PRU00335"/>
    </source>
</evidence>
<reference evidence="4 5" key="1">
    <citation type="submission" date="2017-07" db="EMBL/GenBank/DDBJ databases">
        <title>Amycolatopsis antarcticus sp. nov., isolated from the surface of an Antarcticus brown macroalga.</title>
        <authorList>
            <person name="Wang J."/>
            <person name="Leiva S."/>
            <person name="Huang J."/>
            <person name="Huang Y."/>
        </authorList>
    </citation>
    <scope>NUCLEOTIDE SEQUENCE [LARGE SCALE GENOMIC DNA]</scope>
    <source>
        <strain evidence="4 5">AU-G6</strain>
    </source>
</reference>
<evidence type="ECO:0000313" key="4">
    <source>
        <dbReference type="EMBL" id="OZM70654.1"/>
    </source>
</evidence>
<comment type="caution">
    <text evidence="4">The sequence shown here is derived from an EMBL/GenBank/DDBJ whole genome shotgun (WGS) entry which is preliminary data.</text>
</comment>
<sequence length="226" mass="24086">MAMLRERPVAEISLRDLSERVGLAKSGMLRYFDSKEAIFLEVLDRTRTEWLAGLTAELPRPATRETGAPFAEPFAAETAVAAAIAGSLARQPLLCELVSVTGGVLERNISAGFARTFRQRAEAGTDRLSVLIRGCLPELRAEQARVAASAVFVLVAGLWPYATPTAAVAALAGVPGGERERFAAELGEALANQLAGISARAAHVPRRPGVYRTAEHTAAQRKGPTR</sequence>
<feature type="DNA-binding region" description="H-T-H motif" evidence="2">
    <location>
        <begin position="13"/>
        <end position="32"/>
    </location>
</feature>
<dbReference type="InterPro" id="IPR041483">
    <property type="entry name" value="TetR_C_34"/>
</dbReference>
<dbReference type="PROSITE" id="PS50977">
    <property type="entry name" value="HTH_TETR_2"/>
    <property type="match status" value="1"/>
</dbReference>
<dbReference type="SUPFAM" id="SSF46689">
    <property type="entry name" value="Homeodomain-like"/>
    <property type="match status" value="1"/>
</dbReference>
<keyword evidence="5" id="KW-1185">Reference proteome</keyword>
<dbReference type="Gene3D" id="1.10.357.10">
    <property type="entry name" value="Tetracycline Repressor, domain 2"/>
    <property type="match status" value="1"/>
</dbReference>
<proteinExistence type="predicted"/>
<dbReference type="InParanoid" id="A0A263CWY4"/>